<comment type="caution">
    <text evidence="1">The sequence shown here is derived from an EMBL/GenBank/DDBJ whole genome shotgun (WGS) entry which is preliminary data.</text>
</comment>
<accession>A0ABT9YZ94</accession>
<reference evidence="1 2" key="1">
    <citation type="submission" date="2023-07" db="EMBL/GenBank/DDBJ databases">
        <title>Genomic Encyclopedia of Type Strains, Phase IV (KMG-IV): sequencing the most valuable type-strain genomes for metagenomic binning, comparative biology and taxonomic classification.</title>
        <authorList>
            <person name="Goeker M."/>
        </authorList>
    </citation>
    <scope>NUCLEOTIDE SEQUENCE [LARGE SCALE GENOMIC DNA]</scope>
    <source>
        <strain evidence="1 2">DSM 17723</strain>
    </source>
</reference>
<dbReference type="Proteomes" id="UP001232245">
    <property type="component" value="Unassembled WGS sequence"/>
</dbReference>
<keyword evidence="2" id="KW-1185">Reference proteome</keyword>
<organism evidence="1 2">
    <name type="scientific">Metabacillus niabensis</name>
    <dbReference type="NCBI Taxonomy" id="324854"/>
    <lineage>
        <taxon>Bacteria</taxon>
        <taxon>Bacillati</taxon>
        <taxon>Bacillota</taxon>
        <taxon>Bacilli</taxon>
        <taxon>Bacillales</taxon>
        <taxon>Bacillaceae</taxon>
        <taxon>Metabacillus</taxon>
    </lineage>
</organism>
<name>A0ABT9YZ94_9BACI</name>
<dbReference type="EMBL" id="JAUSTZ010000002">
    <property type="protein sequence ID" value="MDQ0225105.1"/>
    <property type="molecule type" value="Genomic_DNA"/>
</dbReference>
<proteinExistence type="predicted"/>
<protein>
    <submittedName>
        <fullName evidence="1">Uncharacterized protein</fullName>
    </submittedName>
</protein>
<gene>
    <name evidence="1" type="ORF">J2S02_001434</name>
</gene>
<sequence length="39" mass="4774">MKIGSHIDLYEMPYFMYMTVSFYKKTQKHMFLGRLVPIK</sequence>
<evidence type="ECO:0000313" key="1">
    <source>
        <dbReference type="EMBL" id="MDQ0225105.1"/>
    </source>
</evidence>
<evidence type="ECO:0000313" key="2">
    <source>
        <dbReference type="Proteomes" id="UP001232245"/>
    </source>
</evidence>